<dbReference type="InterPro" id="IPR011009">
    <property type="entry name" value="Kinase-like_dom_sf"/>
</dbReference>
<feature type="domain" description="Protein kinase" evidence="13">
    <location>
        <begin position="238"/>
        <end position="546"/>
    </location>
</feature>
<evidence type="ECO:0000256" key="12">
    <source>
        <dbReference type="ARBA" id="ARBA00048679"/>
    </source>
</evidence>
<dbReference type="Pfam" id="PF12330">
    <property type="entry name" value="Haspin_kinase"/>
    <property type="match status" value="1"/>
</dbReference>
<keyword evidence="8" id="KW-0547">Nucleotide-binding</keyword>
<feature type="non-terminal residue" evidence="14">
    <location>
        <position position="1"/>
    </location>
</feature>
<keyword evidence="15" id="KW-1185">Reference proteome</keyword>
<evidence type="ECO:0000259" key="13">
    <source>
        <dbReference type="PROSITE" id="PS50011"/>
    </source>
</evidence>
<evidence type="ECO:0000256" key="9">
    <source>
        <dbReference type="ARBA" id="ARBA00022777"/>
    </source>
</evidence>
<dbReference type="GO" id="GO:0005694">
    <property type="term" value="C:chromosome"/>
    <property type="evidence" value="ECO:0007669"/>
    <property type="project" value="UniProtKB-SubCell"/>
</dbReference>
<keyword evidence="6" id="KW-0723">Serine/threonine-protein kinase</keyword>
<feature type="non-terminal residue" evidence="14">
    <location>
        <position position="546"/>
    </location>
</feature>
<keyword evidence="7" id="KW-0808">Transferase</keyword>
<dbReference type="Gene3D" id="3.30.200.20">
    <property type="entry name" value="Phosphorylase Kinase, domain 1"/>
    <property type="match status" value="1"/>
</dbReference>
<dbReference type="EMBL" id="AUSU01004331">
    <property type="protein sequence ID" value="EPS65271.1"/>
    <property type="molecule type" value="Genomic_DNA"/>
</dbReference>
<dbReference type="FunFam" id="3.30.200.20:FF:000605">
    <property type="entry name" value="Serine/threonine-protein kinase haspin-like protein"/>
    <property type="match status" value="1"/>
</dbReference>
<keyword evidence="5" id="KW-0963">Cytoplasm</keyword>
<dbReference type="GO" id="GO:0035556">
    <property type="term" value="P:intracellular signal transduction"/>
    <property type="evidence" value="ECO:0007669"/>
    <property type="project" value="TreeGrafter"/>
</dbReference>
<evidence type="ECO:0000256" key="4">
    <source>
        <dbReference type="ARBA" id="ARBA00022454"/>
    </source>
</evidence>
<dbReference type="PANTHER" id="PTHR24419:SF18">
    <property type="entry name" value="SERINE_THREONINE-PROTEIN KINASE HASPIN"/>
    <property type="match status" value="1"/>
</dbReference>
<evidence type="ECO:0000256" key="10">
    <source>
        <dbReference type="ARBA" id="ARBA00022840"/>
    </source>
</evidence>
<gene>
    <name evidence="14" type="ORF">M569_09499</name>
</gene>
<dbReference type="SMART" id="SM01331">
    <property type="entry name" value="DUF3635"/>
    <property type="match status" value="1"/>
</dbReference>
<evidence type="ECO:0000256" key="6">
    <source>
        <dbReference type="ARBA" id="ARBA00022527"/>
    </source>
</evidence>
<dbReference type="EC" id="2.7.11.1" evidence="3"/>
<dbReference type="PANTHER" id="PTHR24419">
    <property type="entry name" value="INTERLEUKIN-1 RECEPTOR-ASSOCIATED KINASE"/>
    <property type="match status" value="1"/>
</dbReference>
<comment type="subcellular location">
    <subcellularLocation>
        <location evidence="1">Chromosome</location>
    </subcellularLocation>
    <subcellularLocation>
        <location evidence="2">Cytoplasm</location>
    </subcellularLocation>
</comment>
<comment type="catalytic activity">
    <reaction evidence="12">
        <text>L-seryl-[protein] + ATP = O-phospho-L-seryl-[protein] + ADP + H(+)</text>
        <dbReference type="Rhea" id="RHEA:17989"/>
        <dbReference type="Rhea" id="RHEA-COMP:9863"/>
        <dbReference type="Rhea" id="RHEA-COMP:11604"/>
        <dbReference type="ChEBI" id="CHEBI:15378"/>
        <dbReference type="ChEBI" id="CHEBI:29999"/>
        <dbReference type="ChEBI" id="CHEBI:30616"/>
        <dbReference type="ChEBI" id="CHEBI:83421"/>
        <dbReference type="ChEBI" id="CHEBI:456216"/>
        <dbReference type="EC" id="2.7.11.1"/>
    </reaction>
</comment>
<dbReference type="OrthoDB" id="21018at2759"/>
<reference evidence="14 15" key="1">
    <citation type="journal article" date="2013" name="BMC Genomics">
        <title>The miniature genome of a carnivorous plant Genlisea aurea contains a low number of genes and short non-coding sequences.</title>
        <authorList>
            <person name="Leushkin E.V."/>
            <person name="Sutormin R.A."/>
            <person name="Nabieva E.R."/>
            <person name="Penin A.A."/>
            <person name="Kondrashov A.S."/>
            <person name="Logacheva M.D."/>
        </authorList>
    </citation>
    <scope>NUCLEOTIDE SEQUENCE [LARGE SCALE GENOMIC DNA]</scope>
</reference>
<dbReference type="InterPro" id="IPR024604">
    <property type="entry name" value="GSG2_C"/>
</dbReference>
<keyword evidence="9" id="KW-0418">Kinase</keyword>
<protein>
    <recommendedName>
        <fullName evidence="3">non-specific serine/threonine protein kinase</fullName>
        <ecNumber evidence="3">2.7.11.1</ecNumber>
    </recommendedName>
</protein>
<dbReference type="SUPFAM" id="SSF56112">
    <property type="entry name" value="Protein kinase-like (PK-like)"/>
    <property type="match status" value="1"/>
</dbReference>
<accession>S8CKQ1</accession>
<dbReference type="GO" id="GO:0005634">
    <property type="term" value="C:nucleus"/>
    <property type="evidence" value="ECO:0007669"/>
    <property type="project" value="TreeGrafter"/>
</dbReference>
<evidence type="ECO:0000313" key="14">
    <source>
        <dbReference type="EMBL" id="EPS65271.1"/>
    </source>
</evidence>
<evidence type="ECO:0000256" key="11">
    <source>
        <dbReference type="ARBA" id="ARBA00047899"/>
    </source>
</evidence>
<dbReference type="InterPro" id="IPR000719">
    <property type="entry name" value="Prot_kinase_dom"/>
</dbReference>
<dbReference type="GO" id="GO:0000278">
    <property type="term" value="P:mitotic cell cycle"/>
    <property type="evidence" value="ECO:0007669"/>
    <property type="project" value="TreeGrafter"/>
</dbReference>
<proteinExistence type="predicted"/>
<dbReference type="GO" id="GO:0072354">
    <property type="term" value="F:histone H3T3 kinase activity"/>
    <property type="evidence" value="ECO:0007669"/>
    <property type="project" value="TreeGrafter"/>
</dbReference>
<dbReference type="FunFam" id="1.10.510.10:FF:000401">
    <property type="entry name" value="serine/threonine-protein kinase haspin"/>
    <property type="match status" value="1"/>
</dbReference>
<sequence>NRGGRGRENFLPSKRNKWNRSLSTRLGRTSIAVCAFTHQLHNRKPGRNGKPPRPRGKAFQMPSFDKERLYFEEVDAFELLEESPSPKKLGTWISSTEVDDAIIPHLSSVMRKWLFCNRLNRKYVHLSPLPKILETPVPSGGTICQNATPSSIREALENAHLDAFSNSNEFHNLSLQDKNLSRDSNHDICKDIELSIQKFSPGSELPVQDKNAFSALLTACGQSTTSTLRHVLMTYCGLDAITKIGEGTYGEAFKIGNKVCKIVPFDGDLKVNGELQKKSEELLEEVVLSCTLNHLRGHDSEATNACSAFIKTEGLRVCQGSYDSALISAWEEWDTIHGSENDNPKDFPENQRYVLFIQEHGGKDLESFVLVNFDEARSLIVQVTLALAVAEAAYDFEHRDLHWGNILLSRRDEPTVTFILEGKAVQAKTSGLRVSIIDFTLSRINSGEDILFLDLSSDPLLFEGPRGDIQAETYRNMRHVTGDCWEGSFPKTNVLWLQYLVEILLSKKTYERTSKNTRDLRSLKRRLNDYGSAKEAVFDSFFSELL</sequence>
<name>S8CKQ1_9LAMI</name>
<dbReference type="Gene3D" id="1.10.510.10">
    <property type="entry name" value="Transferase(Phosphotransferase) domain 1"/>
    <property type="match status" value="1"/>
</dbReference>
<evidence type="ECO:0000256" key="3">
    <source>
        <dbReference type="ARBA" id="ARBA00012513"/>
    </source>
</evidence>
<dbReference type="GO" id="GO:0005737">
    <property type="term" value="C:cytoplasm"/>
    <property type="evidence" value="ECO:0007669"/>
    <property type="project" value="UniProtKB-SubCell"/>
</dbReference>
<organism evidence="14 15">
    <name type="scientific">Genlisea aurea</name>
    <dbReference type="NCBI Taxonomy" id="192259"/>
    <lineage>
        <taxon>Eukaryota</taxon>
        <taxon>Viridiplantae</taxon>
        <taxon>Streptophyta</taxon>
        <taxon>Embryophyta</taxon>
        <taxon>Tracheophyta</taxon>
        <taxon>Spermatophyta</taxon>
        <taxon>Magnoliopsida</taxon>
        <taxon>eudicotyledons</taxon>
        <taxon>Gunneridae</taxon>
        <taxon>Pentapetalae</taxon>
        <taxon>asterids</taxon>
        <taxon>lamiids</taxon>
        <taxon>Lamiales</taxon>
        <taxon>Lentibulariaceae</taxon>
        <taxon>Genlisea</taxon>
    </lineage>
</organism>
<evidence type="ECO:0000313" key="15">
    <source>
        <dbReference type="Proteomes" id="UP000015453"/>
    </source>
</evidence>
<evidence type="ECO:0000256" key="7">
    <source>
        <dbReference type="ARBA" id="ARBA00022679"/>
    </source>
</evidence>
<evidence type="ECO:0000256" key="5">
    <source>
        <dbReference type="ARBA" id="ARBA00022490"/>
    </source>
</evidence>
<keyword evidence="4" id="KW-0158">Chromosome</keyword>
<dbReference type="PROSITE" id="PS50011">
    <property type="entry name" value="PROTEIN_KINASE_DOM"/>
    <property type="match status" value="1"/>
</dbReference>
<dbReference type="SMART" id="SM00220">
    <property type="entry name" value="S_TKc"/>
    <property type="match status" value="1"/>
</dbReference>
<evidence type="ECO:0000256" key="8">
    <source>
        <dbReference type="ARBA" id="ARBA00022741"/>
    </source>
</evidence>
<evidence type="ECO:0000256" key="1">
    <source>
        <dbReference type="ARBA" id="ARBA00004286"/>
    </source>
</evidence>
<keyword evidence="10" id="KW-0067">ATP-binding</keyword>
<evidence type="ECO:0000256" key="2">
    <source>
        <dbReference type="ARBA" id="ARBA00004496"/>
    </source>
</evidence>
<dbReference type="GO" id="GO:0005524">
    <property type="term" value="F:ATP binding"/>
    <property type="evidence" value="ECO:0007669"/>
    <property type="project" value="UniProtKB-KW"/>
</dbReference>
<comment type="catalytic activity">
    <reaction evidence="11">
        <text>L-threonyl-[protein] + ATP = O-phospho-L-threonyl-[protein] + ADP + H(+)</text>
        <dbReference type="Rhea" id="RHEA:46608"/>
        <dbReference type="Rhea" id="RHEA-COMP:11060"/>
        <dbReference type="Rhea" id="RHEA-COMP:11605"/>
        <dbReference type="ChEBI" id="CHEBI:15378"/>
        <dbReference type="ChEBI" id="CHEBI:30013"/>
        <dbReference type="ChEBI" id="CHEBI:30616"/>
        <dbReference type="ChEBI" id="CHEBI:61977"/>
        <dbReference type="ChEBI" id="CHEBI:456216"/>
        <dbReference type="EC" id="2.7.11.1"/>
    </reaction>
</comment>
<comment type="caution">
    <text evidence="14">The sequence shown here is derived from an EMBL/GenBank/DDBJ whole genome shotgun (WGS) entry which is preliminary data.</text>
</comment>
<dbReference type="AlphaFoldDB" id="S8CKQ1"/>
<dbReference type="Proteomes" id="UP000015453">
    <property type="component" value="Unassembled WGS sequence"/>
</dbReference>